<dbReference type="InterPro" id="IPR029058">
    <property type="entry name" value="AB_hydrolase_fold"/>
</dbReference>
<comment type="caution">
    <text evidence="3">The sequence shown here is derived from an EMBL/GenBank/DDBJ whole genome shotgun (WGS) entry which is preliminary data.</text>
</comment>
<dbReference type="PANTHER" id="PTHR48081">
    <property type="entry name" value="AB HYDROLASE SUPERFAMILY PROTEIN C4A8.06C"/>
    <property type="match status" value="1"/>
</dbReference>
<dbReference type="Proteomes" id="UP000215896">
    <property type="component" value="Unassembled WGS sequence"/>
</dbReference>
<keyword evidence="1" id="KW-0378">Hydrolase</keyword>
<reference evidence="3 4" key="1">
    <citation type="submission" date="2017-07" db="EMBL/GenBank/DDBJ databases">
        <title>Draft whole genome sequences of clinical Proprionibacteriaceae strains.</title>
        <authorList>
            <person name="Bernier A.-M."/>
            <person name="Bernard K."/>
            <person name="Domingo M.-C."/>
        </authorList>
    </citation>
    <scope>NUCLEOTIDE SEQUENCE [LARGE SCALE GENOMIC DNA]</scope>
    <source>
        <strain evidence="3 4">NML 030167</strain>
    </source>
</reference>
<dbReference type="AlphaFoldDB" id="A0A255GF04"/>
<organism evidence="3 4">
    <name type="scientific">Enemella evansiae</name>
    <dbReference type="NCBI Taxonomy" id="2016499"/>
    <lineage>
        <taxon>Bacteria</taxon>
        <taxon>Bacillati</taxon>
        <taxon>Actinomycetota</taxon>
        <taxon>Actinomycetes</taxon>
        <taxon>Propionibacteriales</taxon>
        <taxon>Propionibacteriaceae</taxon>
        <taxon>Enemella</taxon>
    </lineage>
</organism>
<sequence length="330" mass="34523">MTSRAPLDPIVRAEIARRVATGDDPVPGTPMPERRERALRVNTDLWRNAGRPGPRTDTCEWLVPVPDAPDVRVRMHRPPGAGDRALPGVIALFGGAFRQGGIDYPSFDAAARERCVGAEVAILAVDYALAPELPFPNALEQVYAVLDQLARHGADHGIDPTGLAVTGASAGGNLAAAACLANRDRANHPVRLQLLEVPALDLTGGHLDRGVLSDLGGGEDAAMADVNEVVSMYLAGADPRNPLASPLLADSLAGLPPAYLMAAGLDPLVGDARAYLTRLLAEGTPASLFEAAGQTHESNSFAGISLAARHWEASVIAVLRTLHDAPGTVR</sequence>
<dbReference type="PANTHER" id="PTHR48081:SF8">
    <property type="entry name" value="ALPHA_BETA HYDROLASE FOLD-3 DOMAIN-CONTAINING PROTEIN-RELATED"/>
    <property type="match status" value="1"/>
</dbReference>
<dbReference type="Pfam" id="PF07859">
    <property type="entry name" value="Abhydrolase_3"/>
    <property type="match status" value="1"/>
</dbReference>
<dbReference type="InterPro" id="IPR013094">
    <property type="entry name" value="AB_hydrolase_3"/>
</dbReference>
<dbReference type="RefSeq" id="WP_094405240.1">
    <property type="nucleotide sequence ID" value="NZ_NMVN01000016.1"/>
</dbReference>
<evidence type="ECO:0000313" key="4">
    <source>
        <dbReference type="Proteomes" id="UP000215896"/>
    </source>
</evidence>
<dbReference type="OrthoDB" id="9803828at2"/>
<dbReference type="Gene3D" id="3.40.50.1820">
    <property type="entry name" value="alpha/beta hydrolase"/>
    <property type="match status" value="1"/>
</dbReference>
<evidence type="ECO:0000313" key="3">
    <source>
        <dbReference type="EMBL" id="OYO14429.1"/>
    </source>
</evidence>
<proteinExistence type="predicted"/>
<dbReference type="GO" id="GO:0016787">
    <property type="term" value="F:hydrolase activity"/>
    <property type="evidence" value="ECO:0007669"/>
    <property type="project" value="UniProtKB-KW"/>
</dbReference>
<feature type="domain" description="Alpha/beta hydrolase fold-3" evidence="2">
    <location>
        <begin position="90"/>
        <end position="297"/>
    </location>
</feature>
<accession>A0A255GF04</accession>
<dbReference type="EMBL" id="NMVO01000012">
    <property type="protein sequence ID" value="OYO14429.1"/>
    <property type="molecule type" value="Genomic_DNA"/>
</dbReference>
<dbReference type="SUPFAM" id="SSF53474">
    <property type="entry name" value="alpha/beta-Hydrolases"/>
    <property type="match status" value="1"/>
</dbReference>
<evidence type="ECO:0000256" key="1">
    <source>
        <dbReference type="ARBA" id="ARBA00022801"/>
    </source>
</evidence>
<keyword evidence="4" id="KW-1185">Reference proteome</keyword>
<name>A0A255GF04_9ACTN</name>
<evidence type="ECO:0000259" key="2">
    <source>
        <dbReference type="Pfam" id="PF07859"/>
    </source>
</evidence>
<gene>
    <name evidence="3" type="ORF">CGZ94_07425</name>
</gene>
<protein>
    <recommendedName>
        <fullName evidence="2">Alpha/beta hydrolase fold-3 domain-containing protein</fullName>
    </recommendedName>
</protein>
<dbReference type="InterPro" id="IPR050300">
    <property type="entry name" value="GDXG_lipolytic_enzyme"/>
</dbReference>